<dbReference type="PANTHER" id="PTHR38564:SF2">
    <property type="entry name" value="WU:FC46H12 PRECURSOR"/>
    <property type="match status" value="1"/>
</dbReference>
<accession>A0AAV2JRZ1</accession>
<dbReference type="EMBL" id="OZ035836">
    <property type="protein sequence ID" value="CAL1580265.1"/>
    <property type="molecule type" value="Genomic_DNA"/>
</dbReference>
<evidence type="ECO:0000313" key="2">
    <source>
        <dbReference type="Proteomes" id="UP001497482"/>
    </source>
</evidence>
<reference evidence="1 2" key="1">
    <citation type="submission" date="2024-04" db="EMBL/GenBank/DDBJ databases">
        <authorList>
            <person name="Waldvogel A.-M."/>
            <person name="Schoenle A."/>
        </authorList>
    </citation>
    <scope>NUCLEOTIDE SEQUENCE [LARGE SCALE GENOMIC DNA]</scope>
</reference>
<sequence>MSFMFTPPAAERFCKIRAYSITTPNNGTGSNDFCLFHNLFEESGLIKDPGYREITNEKMCPSRATAKCISNESQLPVVR</sequence>
<organism evidence="1 2">
    <name type="scientific">Knipowitschia caucasica</name>
    <name type="common">Caucasian dwarf goby</name>
    <name type="synonym">Pomatoschistus caucasicus</name>
    <dbReference type="NCBI Taxonomy" id="637954"/>
    <lineage>
        <taxon>Eukaryota</taxon>
        <taxon>Metazoa</taxon>
        <taxon>Chordata</taxon>
        <taxon>Craniata</taxon>
        <taxon>Vertebrata</taxon>
        <taxon>Euteleostomi</taxon>
        <taxon>Actinopterygii</taxon>
        <taxon>Neopterygii</taxon>
        <taxon>Teleostei</taxon>
        <taxon>Neoteleostei</taxon>
        <taxon>Acanthomorphata</taxon>
        <taxon>Gobiaria</taxon>
        <taxon>Gobiiformes</taxon>
        <taxon>Gobioidei</taxon>
        <taxon>Gobiidae</taxon>
        <taxon>Gobiinae</taxon>
        <taxon>Knipowitschia</taxon>
    </lineage>
</organism>
<dbReference type="Proteomes" id="UP001497482">
    <property type="component" value="Chromosome 14"/>
</dbReference>
<dbReference type="PANTHER" id="PTHR38564">
    <property type="entry name" value="SI:CH73-250A16.5-RELATED"/>
    <property type="match status" value="1"/>
</dbReference>
<name>A0AAV2JRZ1_KNICA</name>
<gene>
    <name evidence="1" type="ORF">KC01_LOCUS11134</name>
</gene>
<dbReference type="AlphaFoldDB" id="A0AAV2JRZ1"/>
<protein>
    <submittedName>
        <fullName evidence="1">Uncharacterized protein</fullName>
    </submittedName>
</protein>
<proteinExistence type="predicted"/>
<keyword evidence="2" id="KW-1185">Reference proteome</keyword>
<evidence type="ECO:0000313" key="1">
    <source>
        <dbReference type="EMBL" id="CAL1580265.1"/>
    </source>
</evidence>